<name>A0A367GSV1_9SPHI</name>
<gene>
    <name evidence="1" type="ORF">DJ568_03650</name>
</gene>
<dbReference type="EMBL" id="QGDC01000002">
    <property type="protein sequence ID" value="RCH56248.1"/>
    <property type="molecule type" value="Genomic_DNA"/>
</dbReference>
<comment type="caution">
    <text evidence="1">The sequence shown here is derived from an EMBL/GenBank/DDBJ whole genome shotgun (WGS) entry which is preliminary data.</text>
</comment>
<sequence>MEDFFDGYIFLKPFKYLTGCTYDDDFFTGKRWEDVKNNLPDPDWRTAADLSDYKRLIKDYIDIPKRYSEVIQTSIPTVQYGRIERINNFPSKYVISRNIDVWLPEGYNKKDKYAVLYMHDGQSLFDAGITWNGTAWRADAALYAITKQRSYRNCIIIGVWNTGANRQSEYFPQKPFAKLGDSIRQQVLQTSPAGIQSDAYLKFITQELKPYIDTRYATNADKANTFIAGSSMGGLISMYALCEYPAVFGGAACLSTHWIGDKSVKGSIIPDEFIAYLDKYLPDPLTHKIYFDYGTVGLDSLYEQHQLKADRMLRSKGYNAINLMSRKFAGADHSENAWSRRFQIPLQFLLKK</sequence>
<dbReference type="InterPro" id="IPR029058">
    <property type="entry name" value="AB_hydrolase_fold"/>
</dbReference>
<evidence type="ECO:0000313" key="2">
    <source>
        <dbReference type="Proteomes" id="UP000253209"/>
    </source>
</evidence>
<organism evidence="1 2">
    <name type="scientific">Mucilaginibacter hurinus</name>
    <dbReference type="NCBI Taxonomy" id="2201324"/>
    <lineage>
        <taxon>Bacteria</taxon>
        <taxon>Pseudomonadati</taxon>
        <taxon>Bacteroidota</taxon>
        <taxon>Sphingobacteriia</taxon>
        <taxon>Sphingobacteriales</taxon>
        <taxon>Sphingobacteriaceae</taxon>
        <taxon>Mucilaginibacter</taxon>
    </lineage>
</organism>
<dbReference type="Proteomes" id="UP000253209">
    <property type="component" value="Unassembled WGS sequence"/>
</dbReference>
<dbReference type="PANTHER" id="PTHR48098">
    <property type="entry name" value="ENTEROCHELIN ESTERASE-RELATED"/>
    <property type="match status" value="1"/>
</dbReference>
<dbReference type="InterPro" id="IPR050583">
    <property type="entry name" value="Mycobacterial_A85_antigen"/>
</dbReference>
<dbReference type="AlphaFoldDB" id="A0A367GSV1"/>
<keyword evidence="2" id="KW-1185">Reference proteome</keyword>
<reference evidence="1 2" key="1">
    <citation type="submission" date="2018-05" db="EMBL/GenBank/DDBJ databases">
        <title>Mucilaginibacter hurinus sp. nov., isolated from briquette warehouse soil.</title>
        <authorList>
            <person name="Choi L."/>
        </authorList>
    </citation>
    <scope>NUCLEOTIDE SEQUENCE [LARGE SCALE GENOMIC DNA]</scope>
    <source>
        <strain evidence="1 2">ZR32</strain>
    </source>
</reference>
<dbReference type="Gene3D" id="3.40.50.1820">
    <property type="entry name" value="alpha/beta hydrolase"/>
    <property type="match status" value="1"/>
</dbReference>
<dbReference type="OrthoDB" id="9803578at2"/>
<dbReference type="SUPFAM" id="SSF53474">
    <property type="entry name" value="alpha/beta-Hydrolases"/>
    <property type="match status" value="1"/>
</dbReference>
<evidence type="ECO:0000313" key="1">
    <source>
        <dbReference type="EMBL" id="RCH56248.1"/>
    </source>
</evidence>
<protein>
    <submittedName>
        <fullName evidence="1">Esterase</fullName>
    </submittedName>
</protein>
<accession>A0A367GSV1</accession>
<dbReference type="Pfam" id="PF00756">
    <property type="entry name" value="Esterase"/>
    <property type="match status" value="1"/>
</dbReference>
<dbReference type="PANTHER" id="PTHR48098:SF6">
    <property type="entry name" value="FERRI-BACILLIBACTIN ESTERASE BESA"/>
    <property type="match status" value="1"/>
</dbReference>
<dbReference type="InterPro" id="IPR000801">
    <property type="entry name" value="Esterase-like"/>
</dbReference>
<proteinExistence type="predicted"/>